<reference evidence="2 3" key="1">
    <citation type="submission" date="2024-03" db="EMBL/GenBank/DDBJ databases">
        <authorList>
            <person name="Gkanogiannis A."/>
            <person name="Becerra Lopez-Lavalle L."/>
        </authorList>
    </citation>
    <scope>NUCLEOTIDE SEQUENCE [LARGE SCALE GENOMIC DNA]</scope>
</reference>
<protein>
    <submittedName>
        <fullName evidence="2">Uncharacterized protein</fullName>
    </submittedName>
</protein>
<feature type="compositionally biased region" description="Low complexity" evidence="1">
    <location>
        <begin position="135"/>
        <end position="151"/>
    </location>
</feature>
<dbReference type="EMBL" id="OZ021742">
    <property type="protein sequence ID" value="CAK9327814.1"/>
    <property type="molecule type" value="Genomic_DNA"/>
</dbReference>
<organism evidence="2 3">
    <name type="scientific">Citrullus colocynthis</name>
    <name type="common">colocynth</name>
    <dbReference type="NCBI Taxonomy" id="252529"/>
    <lineage>
        <taxon>Eukaryota</taxon>
        <taxon>Viridiplantae</taxon>
        <taxon>Streptophyta</taxon>
        <taxon>Embryophyta</taxon>
        <taxon>Tracheophyta</taxon>
        <taxon>Spermatophyta</taxon>
        <taxon>Magnoliopsida</taxon>
        <taxon>eudicotyledons</taxon>
        <taxon>Gunneridae</taxon>
        <taxon>Pentapetalae</taxon>
        <taxon>rosids</taxon>
        <taxon>fabids</taxon>
        <taxon>Cucurbitales</taxon>
        <taxon>Cucurbitaceae</taxon>
        <taxon>Benincaseae</taxon>
        <taxon>Citrullus</taxon>
    </lineage>
</organism>
<feature type="region of interest" description="Disordered" evidence="1">
    <location>
        <begin position="93"/>
        <end position="151"/>
    </location>
</feature>
<evidence type="ECO:0000256" key="1">
    <source>
        <dbReference type="SAM" id="MobiDB-lite"/>
    </source>
</evidence>
<proteinExistence type="predicted"/>
<feature type="compositionally biased region" description="Gly residues" evidence="1">
    <location>
        <begin position="122"/>
        <end position="134"/>
    </location>
</feature>
<evidence type="ECO:0000313" key="2">
    <source>
        <dbReference type="EMBL" id="CAK9327814.1"/>
    </source>
</evidence>
<gene>
    <name evidence="2" type="ORF">CITCOLO1_LOCUS20203</name>
</gene>
<accession>A0ABP0Z4V7</accession>
<evidence type="ECO:0000313" key="3">
    <source>
        <dbReference type="Proteomes" id="UP001642487"/>
    </source>
</evidence>
<dbReference type="Proteomes" id="UP001642487">
    <property type="component" value="Chromosome 8"/>
</dbReference>
<feature type="region of interest" description="Disordered" evidence="1">
    <location>
        <begin position="1"/>
        <end position="23"/>
    </location>
</feature>
<feature type="compositionally biased region" description="Gly residues" evidence="1">
    <location>
        <begin position="93"/>
        <end position="113"/>
    </location>
</feature>
<name>A0ABP0Z4V7_9ROSI</name>
<sequence length="151" mass="15365">METPQQTETVVQCGPSTRQTEAGPSVITTRIGDIIMQLVPASCVDLETGVGCVVARIHQQSLVTLVAMHHSHNRPSIFLLVLEVGVARDDQLGGGGSGKLNGGGARKLGGGGRNLISRGGSRKLGGGKLDGGGRNLSSRGGNRSSVVVGSS</sequence>
<keyword evidence="3" id="KW-1185">Reference proteome</keyword>